<evidence type="ECO:0000313" key="3">
    <source>
        <dbReference type="Proteomes" id="UP000001949"/>
    </source>
</evidence>
<dbReference type="eggNOG" id="KOG1881">
    <property type="taxonomic scope" value="Eukaryota"/>
</dbReference>
<dbReference type="EMBL" id="AAGK01000002">
    <property type="protein sequence ID" value="EAN32748.1"/>
    <property type="molecule type" value="Genomic_DNA"/>
</dbReference>
<dbReference type="InterPro" id="IPR008984">
    <property type="entry name" value="SMAD_FHA_dom_sf"/>
</dbReference>
<name>Q4N525_THEPA</name>
<comment type="caution">
    <text evidence="2">The sequence shown here is derived from an EMBL/GenBank/DDBJ whole genome shotgun (WGS) entry which is preliminary data.</text>
</comment>
<dbReference type="PROSITE" id="PS50006">
    <property type="entry name" value="FHA_DOMAIN"/>
    <property type="match status" value="1"/>
</dbReference>
<dbReference type="Gene3D" id="2.60.200.20">
    <property type="match status" value="1"/>
</dbReference>
<dbReference type="SMART" id="SM00240">
    <property type="entry name" value="FHA"/>
    <property type="match status" value="1"/>
</dbReference>
<dbReference type="Proteomes" id="UP000001949">
    <property type="component" value="Unassembled WGS sequence"/>
</dbReference>
<evidence type="ECO:0000259" key="1">
    <source>
        <dbReference type="PROSITE" id="PS50006"/>
    </source>
</evidence>
<dbReference type="PANTHER" id="PTHR23308">
    <property type="entry name" value="NUCLEAR INHIBITOR OF PROTEIN PHOSPHATASE-1"/>
    <property type="match status" value="1"/>
</dbReference>
<sequence length="306" mass="35608">MSYNKIGDDFKSNLIYKPPRWSSSSTDRKILDISIEIISDGVLLEIVNLGSRSHYILGSSDDCDFVYKSPYVSRKHCVLHYTRSNSLVIYDLNSKYGTTLNHMKLIPEKYYQLSPGDQIRVGPPGLSDRSYIIMGHSILSGIEDVPKEDLEMIKKKKLSDVDKAKLMKKIEKDLEKELKRELKMHNDDGSYYDTNLFLDEYDEYLDENPETQKRKQPVLNKSDILLAILRLQKSEIQVLNKWYKVLKDATPDRSRLPTQPASEIDIELEKVKKKQLKEDKAKFQKVLDKVRDNLDHNFKLLRVASY</sequence>
<proteinExistence type="predicted"/>
<keyword evidence="3" id="KW-1185">Reference proteome</keyword>
<dbReference type="InParanoid" id="Q4N525"/>
<reference evidence="2 3" key="1">
    <citation type="journal article" date="2005" name="Science">
        <title>Genome sequence of Theileria parva, a bovine pathogen that transforms lymphocytes.</title>
        <authorList>
            <person name="Gardner M.J."/>
            <person name="Bishop R."/>
            <person name="Shah T."/>
            <person name="de Villiers E.P."/>
            <person name="Carlton J.M."/>
            <person name="Hall N."/>
            <person name="Ren Q."/>
            <person name="Paulsen I.T."/>
            <person name="Pain A."/>
            <person name="Berriman M."/>
            <person name="Wilson R.J.M."/>
            <person name="Sato S."/>
            <person name="Ralph S.A."/>
            <person name="Mann D.J."/>
            <person name="Xiong Z."/>
            <person name="Shallom S.J."/>
            <person name="Weidman J."/>
            <person name="Jiang L."/>
            <person name="Lynn J."/>
            <person name="Weaver B."/>
            <person name="Shoaibi A."/>
            <person name="Domingo A.R."/>
            <person name="Wasawo D."/>
            <person name="Crabtree J."/>
            <person name="Wortman J.R."/>
            <person name="Haas B."/>
            <person name="Angiuoli S.V."/>
            <person name="Creasy T.H."/>
            <person name="Lu C."/>
            <person name="Suh B."/>
            <person name="Silva J.C."/>
            <person name="Utterback T.R."/>
            <person name="Feldblyum T.V."/>
            <person name="Pertea M."/>
            <person name="Allen J."/>
            <person name="Nierman W.C."/>
            <person name="Taracha E.L.N."/>
            <person name="Salzberg S.L."/>
            <person name="White O.R."/>
            <person name="Fitzhugh H.A."/>
            <person name="Morzaria S."/>
            <person name="Venter J.C."/>
            <person name="Fraser C.M."/>
            <person name="Nene V."/>
        </authorList>
    </citation>
    <scope>NUCLEOTIDE SEQUENCE [LARGE SCALE GENOMIC DNA]</scope>
    <source>
        <strain evidence="2 3">Muguga</strain>
    </source>
</reference>
<feature type="domain" description="FHA" evidence="1">
    <location>
        <begin position="55"/>
        <end position="105"/>
    </location>
</feature>
<dbReference type="GeneID" id="3501523"/>
<evidence type="ECO:0000313" key="2">
    <source>
        <dbReference type="EMBL" id="EAN32748.1"/>
    </source>
</evidence>
<dbReference type="OMA" id="LGSMDEC"/>
<dbReference type="KEGG" id="tpv:TP02_0465"/>
<dbReference type="SUPFAM" id="SSF49879">
    <property type="entry name" value="SMAD/FHA domain"/>
    <property type="match status" value="1"/>
</dbReference>
<gene>
    <name evidence="2" type="ordered locus">TP02_0465</name>
</gene>
<dbReference type="VEuPathDB" id="PiroplasmaDB:TpMuguga_02g00465"/>
<accession>Q4N525</accession>
<dbReference type="AlphaFoldDB" id="Q4N525"/>
<dbReference type="InterPro" id="IPR000253">
    <property type="entry name" value="FHA_dom"/>
</dbReference>
<organism evidence="2 3">
    <name type="scientific">Theileria parva</name>
    <name type="common">East coast fever infection agent</name>
    <dbReference type="NCBI Taxonomy" id="5875"/>
    <lineage>
        <taxon>Eukaryota</taxon>
        <taxon>Sar</taxon>
        <taxon>Alveolata</taxon>
        <taxon>Apicomplexa</taxon>
        <taxon>Aconoidasida</taxon>
        <taxon>Piroplasmida</taxon>
        <taxon>Theileriidae</taxon>
        <taxon>Theileria</taxon>
    </lineage>
</organism>
<dbReference type="Pfam" id="PF00498">
    <property type="entry name" value="FHA"/>
    <property type="match status" value="1"/>
</dbReference>
<protein>
    <recommendedName>
        <fullName evidence="1">FHA domain-containing protein</fullName>
    </recommendedName>
</protein>
<dbReference type="InterPro" id="IPR050923">
    <property type="entry name" value="Cell_Proc_Reg/RNA_Proc"/>
</dbReference>